<feature type="compositionally biased region" description="Basic and acidic residues" evidence="1">
    <location>
        <begin position="7"/>
        <end position="18"/>
    </location>
</feature>
<evidence type="ECO:0000259" key="2">
    <source>
        <dbReference type="PROSITE" id="PS50801"/>
    </source>
</evidence>
<dbReference type="Proteomes" id="UP000487268">
    <property type="component" value="Unassembled WGS sequence"/>
</dbReference>
<dbReference type="PANTHER" id="PTHR33495">
    <property type="entry name" value="ANTI-SIGMA FACTOR ANTAGONIST TM_1081-RELATED-RELATED"/>
    <property type="match status" value="1"/>
</dbReference>
<dbReference type="PROSITE" id="PS50801">
    <property type="entry name" value="STAS"/>
    <property type="match status" value="1"/>
</dbReference>
<protein>
    <recommendedName>
        <fullName evidence="2">STAS domain-containing protein</fullName>
    </recommendedName>
</protein>
<organism evidence="3 4">
    <name type="scientific">Actinomadura macrotermitis</name>
    <dbReference type="NCBI Taxonomy" id="2585200"/>
    <lineage>
        <taxon>Bacteria</taxon>
        <taxon>Bacillati</taxon>
        <taxon>Actinomycetota</taxon>
        <taxon>Actinomycetes</taxon>
        <taxon>Streptosporangiales</taxon>
        <taxon>Thermomonosporaceae</taxon>
        <taxon>Actinomadura</taxon>
    </lineage>
</organism>
<evidence type="ECO:0000256" key="1">
    <source>
        <dbReference type="SAM" id="MobiDB-lite"/>
    </source>
</evidence>
<comment type="caution">
    <text evidence="3">The sequence shown here is derived from an EMBL/GenBank/DDBJ whole genome shotgun (WGS) entry which is preliminary data.</text>
</comment>
<dbReference type="CDD" id="cd07043">
    <property type="entry name" value="STAS_anti-anti-sigma_factors"/>
    <property type="match status" value="1"/>
</dbReference>
<dbReference type="OrthoDB" id="3466306at2"/>
<gene>
    <name evidence="3" type="ORF">ACRB68_45260</name>
</gene>
<accession>A0A7K0BZ24</accession>
<dbReference type="InterPro" id="IPR002645">
    <property type="entry name" value="STAS_dom"/>
</dbReference>
<keyword evidence="4" id="KW-1185">Reference proteome</keyword>
<feature type="domain" description="STAS" evidence="2">
    <location>
        <begin position="33"/>
        <end position="139"/>
    </location>
</feature>
<reference evidence="3 4" key="1">
    <citation type="submission" date="2019-10" db="EMBL/GenBank/DDBJ databases">
        <title>Actinomadura rubteroloni sp. nov. and Actinomadura macrotermitis sp. nov., isolated from the gut of fungus growing-termite Macrotermes natalensis.</title>
        <authorList>
            <person name="Benndorf R."/>
            <person name="Martin K."/>
            <person name="Kuefner M."/>
            <person name="De Beer W."/>
            <person name="Kaster A.-K."/>
            <person name="Vollmers J."/>
            <person name="Poulsen M."/>
            <person name="Beemelmanns C."/>
        </authorList>
    </citation>
    <scope>NUCLEOTIDE SEQUENCE [LARGE SCALE GENOMIC DNA]</scope>
    <source>
        <strain evidence="3 4">RB68</strain>
    </source>
</reference>
<evidence type="ECO:0000313" key="4">
    <source>
        <dbReference type="Proteomes" id="UP000487268"/>
    </source>
</evidence>
<proteinExistence type="predicted"/>
<name>A0A7K0BZ24_9ACTN</name>
<dbReference type="PANTHER" id="PTHR33495:SF2">
    <property type="entry name" value="ANTI-SIGMA FACTOR ANTAGONIST TM_1081-RELATED"/>
    <property type="match status" value="1"/>
</dbReference>
<dbReference type="RefSeq" id="WP_153535682.1">
    <property type="nucleotide sequence ID" value="NZ_WEGH01000003.1"/>
</dbReference>
<dbReference type="SUPFAM" id="SSF52091">
    <property type="entry name" value="SpoIIaa-like"/>
    <property type="match status" value="2"/>
</dbReference>
<dbReference type="AlphaFoldDB" id="A0A7K0BZ24"/>
<sequence>MTIRPVDTPEEHGIERTGPRAGLPGLRLGSRHDFLVVCLPARLGWHNYAATREILCQTLTVAVQQKYAGIVIDLGETALLDAAGLVLLARTQTRARLVGGPLRLVVPPGSARLRYALEATGLAALVPVYPDVEAATSAPPVTGPRPATSDSTRVLDAIRRLHPRDAQLTQRRSPSELVITTTATDEEHHVMMVEVTGTLDRVTVPQLGATLTTLIDGRLHHLKLKMHPELGVRCDPLPVLLGARWRVSAEGGCLSLLNPPARICDLIEREGLSEVFRPCTPARKRASG</sequence>
<dbReference type="GO" id="GO:0043856">
    <property type="term" value="F:anti-sigma factor antagonist activity"/>
    <property type="evidence" value="ECO:0007669"/>
    <property type="project" value="TreeGrafter"/>
</dbReference>
<dbReference type="Gene3D" id="3.30.750.24">
    <property type="entry name" value="STAS domain"/>
    <property type="match status" value="2"/>
</dbReference>
<evidence type="ECO:0000313" key="3">
    <source>
        <dbReference type="EMBL" id="MQY06438.1"/>
    </source>
</evidence>
<dbReference type="Pfam" id="PF01740">
    <property type="entry name" value="STAS"/>
    <property type="match status" value="1"/>
</dbReference>
<dbReference type="InterPro" id="IPR036513">
    <property type="entry name" value="STAS_dom_sf"/>
</dbReference>
<dbReference type="EMBL" id="WEGH01000003">
    <property type="protein sequence ID" value="MQY06438.1"/>
    <property type="molecule type" value="Genomic_DNA"/>
</dbReference>
<feature type="region of interest" description="Disordered" evidence="1">
    <location>
        <begin position="1"/>
        <end position="20"/>
    </location>
</feature>